<keyword evidence="2" id="KW-1185">Reference proteome</keyword>
<dbReference type="AlphaFoldDB" id="A0A923H7E3"/>
<dbReference type="Pfam" id="PF04390">
    <property type="entry name" value="LptE"/>
    <property type="match status" value="1"/>
</dbReference>
<dbReference type="InterPro" id="IPR007485">
    <property type="entry name" value="LPS_assembly_LptE"/>
</dbReference>
<accession>A0A923H7E3</accession>
<protein>
    <submittedName>
        <fullName evidence="1">LptE family protein</fullName>
    </submittedName>
</protein>
<evidence type="ECO:0000313" key="1">
    <source>
        <dbReference type="EMBL" id="MBC3757951.1"/>
    </source>
</evidence>
<evidence type="ECO:0000313" key="2">
    <source>
        <dbReference type="Proteomes" id="UP000656244"/>
    </source>
</evidence>
<dbReference type="GO" id="GO:0019867">
    <property type="term" value="C:outer membrane"/>
    <property type="evidence" value="ECO:0007669"/>
    <property type="project" value="InterPro"/>
</dbReference>
<dbReference type="EMBL" id="JACNMF010000002">
    <property type="protein sequence ID" value="MBC3757951.1"/>
    <property type="molecule type" value="Genomic_DNA"/>
</dbReference>
<gene>
    <name evidence="1" type="ORF">H7U19_06020</name>
</gene>
<reference evidence="1" key="1">
    <citation type="submission" date="2020-08" db="EMBL/GenBank/DDBJ databases">
        <title>Hyunsoonleella sp. strain SJ7 genome sequencing and assembly.</title>
        <authorList>
            <person name="Kim I."/>
        </authorList>
    </citation>
    <scope>NUCLEOTIDE SEQUENCE</scope>
    <source>
        <strain evidence="1">SJ7</strain>
    </source>
</reference>
<dbReference type="Proteomes" id="UP000656244">
    <property type="component" value="Unassembled WGS sequence"/>
</dbReference>
<sequence>MKLKSFYAIIILFLFSTNCKVRYSQTGINIGDAKTFQVNLFENNANLIEPGIHRDLTLNLQDFILNQTPLQLVKSNGDIFYEGEISEYRISPTTATSQNTAAQNRLTVSAKIHFINKIKNKEFDKVFSFFQDYPANSQLTGNLKNEIHQDILNRLSQDIVNASLDDW</sequence>
<comment type="caution">
    <text evidence="1">The sequence shown here is derived from an EMBL/GenBank/DDBJ whole genome shotgun (WGS) entry which is preliminary data.</text>
</comment>
<name>A0A923H7E3_9FLAO</name>
<dbReference type="RefSeq" id="WP_186560157.1">
    <property type="nucleotide sequence ID" value="NZ_JACNMF010000002.1"/>
</dbReference>
<dbReference type="GO" id="GO:0043165">
    <property type="term" value="P:Gram-negative-bacterium-type cell outer membrane assembly"/>
    <property type="evidence" value="ECO:0007669"/>
    <property type="project" value="InterPro"/>
</dbReference>
<organism evidence="1 2">
    <name type="scientific">Hyunsoonleella aquatilis</name>
    <dbReference type="NCBI Taxonomy" id="2762758"/>
    <lineage>
        <taxon>Bacteria</taxon>
        <taxon>Pseudomonadati</taxon>
        <taxon>Bacteroidota</taxon>
        <taxon>Flavobacteriia</taxon>
        <taxon>Flavobacteriales</taxon>
        <taxon>Flavobacteriaceae</taxon>
    </lineage>
</organism>
<proteinExistence type="predicted"/>